<dbReference type="SUPFAM" id="SSF53474">
    <property type="entry name" value="alpha/beta-Hydrolases"/>
    <property type="match status" value="1"/>
</dbReference>
<evidence type="ECO:0000256" key="1">
    <source>
        <dbReference type="SAM" id="SignalP"/>
    </source>
</evidence>
<evidence type="ECO:0000313" key="4">
    <source>
        <dbReference type="Proteomes" id="UP001207930"/>
    </source>
</evidence>
<dbReference type="GO" id="GO:0016787">
    <property type="term" value="F:hydrolase activity"/>
    <property type="evidence" value="ECO:0007669"/>
    <property type="project" value="UniProtKB-KW"/>
</dbReference>
<reference evidence="3 4" key="1">
    <citation type="submission" date="2022-10" db="EMBL/GenBank/DDBJ databases">
        <title>Luteolibacter flavescens strain MCCC 1K03193, whole genome shotgun sequencing project.</title>
        <authorList>
            <person name="Zhao G."/>
            <person name="Shen L."/>
        </authorList>
    </citation>
    <scope>NUCLEOTIDE SEQUENCE [LARGE SCALE GENOMIC DNA]</scope>
    <source>
        <strain evidence="3 4">MCCC 1K03193</strain>
    </source>
</reference>
<dbReference type="Gene3D" id="3.40.50.1820">
    <property type="entry name" value="alpha/beta hydrolase"/>
    <property type="match status" value="1"/>
</dbReference>
<dbReference type="InterPro" id="IPR029058">
    <property type="entry name" value="AB_hydrolase_fold"/>
</dbReference>
<proteinExistence type="predicted"/>
<dbReference type="Pfam" id="PF12697">
    <property type="entry name" value="Abhydrolase_6"/>
    <property type="match status" value="1"/>
</dbReference>
<keyword evidence="4" id="KW-1185">Reference proteome</keyword>
<gene>
    <name evidence="3" type="ORF">OKA04_10865</name>
</gene>
<name>A0ABT3FNT6_9BACT</name>
<dbReference type="EMBL" id="JAPDDS010000005">
    <property type="protein sequence ID" value="MCW1885230.1"/>
    <property type="molecule type" value="Genomic_DNA"/>
</dbReference>
<dbReference type="InterPro" id="IPR000073">
    <property type="entry name" value="AB_hydrolase_1"/>
</dbReference>
<keyword evidence="3" id="KW-0378">Hydrolase</keyword>
<dbReference type="PROSITE" id="PS51257">
    <property type="entry name" value="PROKAR_LIPOPROTEIN"/>
    <property type="match status" value="1"/>
</dbReference>
<dbReference type="RefSeq" id="WP_264501187.1">
    <property type="nucleotide sequence ID" value="NZ_JAPDDS010000005.1"/>
</dbReference>
<sequence length="545" mass="59629">MKFLAVLAAALALTSCIAPVSFQVVKTVPPPGDYSTAPLDAALRELQAGKAATDPMIASGHFLECARLAGDKALVGEPGAVGLYNYAVGRLVERLEKEKALPWGRTIQVGSGPTARTLRGKLEPKAANVHREYHVVDTYDFRGKYAAIKATRPGLGAPLVVMADPDPNYRKNYDPPRVTMALTAIVRAEGERGAVLELHDPLEEDRIAIAGRNPVLAANFSAPVSFVVAVTRPDKLGLIRLFNPQKYSDTAGLIRLQKYDKERIPVLLVHGLQDTPATWVPMYQSLIQDPELRDRYQFWVFSYPSGYPYPYSASLLRKELEGVKRVFKGHKDIVIVGHSMGSLISRLMVTDAGDKIWRDVFHKGPEAMKISGSSRALLRDSLMFEHRGEISRAIFMSAPHRGSEIATTWIGSLASRLVRMPTFLADARNAVASLVTVDAASMQLERAPNSIDTLSPGNSFVKAVNKLPIAPGIPYHSIMGDRGKGGNKDHTRPMMSDGVVAFWSSHLDGAASEKVVPSHHSTHQHPDGIAEVRRILKLHLRSGRQ</sequence>
<feature type="domain" description="AB hydrolase-1" evidence="2">
    <location>
        <begin position="266"/>
        <end position="531"/>
    </location>
</feature>
<accession>A0ABT3FNT6</accession>
<organism evidence="3 4">
    <name type="scientific">Luteolibacter flavescens</name>
    <dbReference type="NCBI Taxonomy" id="1859460"/>
    <lineage>
        <taxon>Bacteria</taxon>
        <taxon>Pseudomonadati</taxon>
        <taxon>Verrucomicrobiota</taxon>
        <taxon>Verrucomicrobiia</taxon>
        <taxon>Verrucomicrobiales</taxon>
        <taxon>Verrucomicrobiaceae</taxon>
        <taxon>Luteolibacter</taxon>
    </lineage>
</organism>
<protein>
    <submittedName>
        <fullName evidence="3">Alpha/beta fold hydrolase</fullName>
    </submittedName>
</protein>
<comment type="caution">
    <text evidence="3">The sequence shown here is derived from an EMBL/GenBank/DDBJ whole genome shotgun (WGS) entry which is preliminary data.</text>
</comment>
<dbReference type="Proteomes" id="UP001207930">
    <property type="component" value="Unassembled WGS sequence"/>
</dbReference>
<keyword evidence="1" id="KW-0732">Signal</keyword>
<evidence type="ECO:0000313" key="3">
    <source>
        <dbReference type="EMBL" id="MCW1885230.1"/>
    </source>
</evidence>
<feature type="chain" id="PRO_5046035544" evidence="1">
    <location>
        <begin position="19"/>
        <end position="545"/>
    </location>
</feature>
<evidence type="ECO:0000259" key="2">
    <source>
        <dbReference type="Pfam" id="PF12697"/>
    </source>
</evidence>
<feature type="signal peptide" evidence="1">
    <location>
        <begin position="1"/>
        <end position="18"/>
    </location>
</feature>